<gene>
    <name evidence="3" type="ORF">CIT25_21380</name>
</gene>
<comment type="caution">
    <text evidence="3">The sequence shown here is derived from an EMBL/GenBank/DDBJ whole genome shotgun (WGS) entry which is preliminary data.</text>
</comment>
<dbReference type="EMBL" id="NPKI01000026">
    <property type="protein sequence ID" value="PAQ00492.1"/>
    <property type="molecule type" value="Genomic_DNA"/>
</dbReference>
<dbReference type="InterPro" id="IPR050834">
    <property type="entry name" value="Glycosyltransf_2"/>
</dbReference>
<feature type="compositionally biased region" description="Polar residues" evidence="1">
    <location>
        <begin position="35"/>
        <end position="55"/>
    </location>
</feature>
<evidence type="ECO:0000259" key="2">
    <source>
        <dbReference type="Pfam" id="PF00535"/>
    </source>
</evidence>
<evidence type="ECO:0000313" key="4">
    <source>
        <dbReference type="Proteomes" id="UP000216215"/>
    </source>
</evidence>
<dbReference type="Pfam" id="PF00535">
    <property type="entry name" value="Glycos_transf_2"/>
    <property type="match status" value="1"/>
</dbReference>
<dbReference type="PANTHER" id="PTHR43685">
    <property type="entry name" value="GLYCOSYLTRANSFERASE"/>
    <property type="match status" value="1"/>
</dbReference>
<sequence>MLAQSCTPIGVGQRGHVRNLSIGLARRGNDVAVATTGQPGSKTGQTEDGVTSERQQVPRPPTISVIICAYTEDRWELMLQSVASVQEQTLQPCEIIVCIDHNETLFHRCAAYWAHFAASTPPIRVIQNKYDGHLGSARNTAAEIAAGDILAFLDDDAAADKDWLGILTDPYQDERIGAVGGRPIPVFKAGRPAWFPVQFDWVFGCAYDGLPTSRGPLAHLIGANMSVRRTLLEQVGGFHSDNHDDMDMCHRVAHIKGSEAVIYEPAATVRHFVPASRPTWKYFWRRCFFVNKGKVEAFAQMGDAATLGAEARFVWYALTKGVPRGISQAAKGDAHGLARSAAIIAGVGLAAAGHVAGRIELARRLRRQGQQATKQMLDTAAQPVGEGSKCRLR</sequence>
<evidence type="ECO:0000256" key="1">
    <source>
        <dbReference type="SAM" id="MobiDB-lite"/>
    </source>
</evidence>
<dbReference type="InterPro" id="IPR029044">
    <property type="entry name" value="Nucleotide-diphossugar_trans"/>
</dbReference>
<dbReference type="PANTHER" id="PTHR43685:SF2">
    <property type="entry name" value="GLYCOSYLTRANSFERASE 2-LIKE DOMAIN-CONTAINING PROTEIN"/>
    <property type="match status" value="1"/>
</dbReference>
<dbReference type="InterPro" id="IPR001173">
    <property type="entry name" value="Glyco_trans_2-like"/>
</dbReference>
<evidence type="ECO:0000313" key="3">
    <source>
        <dbReference type="EMBL" id="PAQ00492.1"/>
    </source>
</evidence>
<feature type="domain" description="Glycosyltransferase 2-like" evidence="2">
    <location>
        <begin position="64"/>
        <end position="235"/>
    </location>
</feature>
<proteinExistence type="predicted"/>
<dbReference type="Proteomes" id="UP000216215">
    <property type="component" value="Unassembled WGS sequence"/>
</dbReference>
<accession>A0AB36R735</accession>
<feature type="region of interest" description="Disordered" evidence="1">
    <location>
        <begin position="31"/>
        <end position="57"/>
    </location>
</feature>
<dbReference type="SUPFAM" id="SSF53448">
    <property type="entry name" value="Nucleotide-diphospho-sugar transferases"/>
    <property type="match status" value="1"/>
</dbReference>
<dbReference type="Gene3D" id="3.90.550.10">
    <property type="entry name" value="Spore Coat Polysaccharide Biosynthesis Protein SpsA, Chain A"/>
    <property type="match status" value="1"/>
</dbReference>
<name>A0AB36R735_9HYPH</name>
<protein>
    <recommendedName>
        <fullName evidence="2">Glycosyltransferase 2-like domain-containing protein</fullName>
    </recommendedName>
</protein>
<keyword evidence="4" id="KW-1185">Reference proteome</keyword>
<dbReference type="AlphaFoldDB" id="A0AB36R735"/>
<organism evidence="3 4">
    <name type="scientific">Mesorhizobium mediterraneum</name>
    <dbReference type="NCBI Taxonomy" id="43617"/>
    <lineage>
        <taxon>Bacteria</taxon>
        <taxon>Pseudomonadati</taxon>
        <taxon>Pseudomonadota</taxon>
        <taxon>Alphaproteobacteria</taxon>
        <taxon>Hyphomicrobiales</taxon>
        <taxon>Phyllobacteriaceae</taxon>
        <taxon>Mesorhizobium</taxon>
    </lineage>
</organism>
<reference evidence="4" key="1">
    <citation type="submission" date="2017-08" db="EMBL/GenBank/DDBJ databases">
        <title>Mesorhizobium wenxinae sp. nov., a novel rhizobial species isolated from root nodules of chickpea (Cicer arietinum L.).</title>
        <authorList>
            <person name="Zhang J."/>
        </authorList>
    </citation>
    <scope>NUCLEOTIDE SEQUENCE [LARGE SCALE GENOMIC DNA]</scope>
    <source>
        <strain evidence="4">USDA 3392</strain>
    </source>
</reference>